<gene>
    <name evidence="1" type="ORF">AV530_004434</name>
</gene>
<name>A0A1V4K2X3_PATFA</name>
<evidence type="ECO:0000313" key="2">
    <source>
        <dbReference type="Proteomes" id="UP000190648"/>
    </source>
</evidence>
<reference evidence="1 2" key="1">
    <citation type="submission" date="2016-02" db="EMBL/GenBank/DDBJ databases">
        <title>Band-tailed pigeon sequencing and assembly.</title>
        <authorList>
            <person name="Soares A.E."/>
            <person name="Novak B.J."/>
            <person name="Rice E.S."/>
            <person name="O'Connell B."/>
            <person name="Chang D."/>
            <person name="Weber S."/>
            <person name="Shapiro B."/>
        </authorList>
    </citation>
    <scope>NUCLEOTIDE SEQUENCE [LARGE SCALE GENOMIC DNA]</scope>
    <source>
        <strain evidence="1">BTP2013</strain>
        <tissue evidence="1">Blood</tissue>
    </source>
</reference>
<dbReference type="AlphaFoldDB" id="A0A1V4K2X3"/>
<dbReference type="OrthoDB" id="79514at2759"/>
<proteinExistence type="predicted"/>
<dbReference type="PANTHER" id="PTHR14270">
    <property type="entry name" value="NONSENSE-MEDIATED MRNA DECAY FACTOR SMG9"/>
    <property type="match status" value="1"/>
</dbReference>
<dbReference type="Proteomes" id="UP000190648">
    <property type="component" value="Unassembled WGS sequence"/>
</dbReference>
<sequence>MGNGDRAESGRVLSTYVFRPAPPELRQRGAAQTGGIDLFVTQERVVLLDTQPILSPALLDHLINNDRKLPPEYGLPHSYVEMQVISAN</sequence>
<organism evidence="1 2">
    <name type="scientific">Patagioenas fasciata monilis</name>
    <dbReference type="NCBI Taxonomy" id="372326"/>
    <lineage>
        <taxon>Eukaryota</taxon>
        <taxon>Metazoa</taxon>
        <taxon>Chordata</taxon>
        <taxon>Craniata</taxon>
        <taxon>Vertebrata</taxon>
        <taxon>Euteleostomi</taxon>
        <taxon>Archelosauria</taxon>
        <taxon>Archosauria</taxon>
        <taxon>Dinosauria</taxon>
        <taxon>Saurischia</taxon>
        <taxon>Theropoda</taxon>
        <taxon>Coelurosauria</taxon>
        <taxon>Aves</taxon>
        <taxon>Neognathae</taxon>
        <taxon>Neoaves</taxon>
        <taxon>Columbimorphae</taxon>
        <taxon>Columbiformes</taxon>
        <taxon>Columbidae</taxon>
        <taxon>Patagioenas</taxon>
    </lineage>
</organism>
<comment type="caution">
    <text evidence="1">The sequence shown here is derived from an EMBL/GenBank/DDBJ whole genome shotgun (WGS) entry which is preliminary data.</text>
</comment>
<accession>A0A1V4K2X3</accession>
<dbReference type="EMBL" id="LSYS01005086">
    <property type="protein sequence ID" value="OPJ78809.1"/>
    <property type="molecule type" value="Genomic_DNA"/>
</dbReference>
<protein>
    <submittedName>
        <fullName evidence="1">Uncharacterized protein</fullName>
    </submittedName>
</protein>
<keyword evidence="2" id="KW-1185">Reference proteome</keyword>
<dbReference type="GO" id="GO:0000184">
    <property type="term" value="P:nuclear-transcribed mRNA catabolic process, nonsense-mediated decay"/>
    <property type="evidence" value="ECO:0007669"/>
    <property type="project" value="InterPro"/>
</dbReference>
<dbReference type="STRING" id="372326.A0A1V4K2X3"/>
<dbReference type="InterPro" id="IPR039177">
    <property type="entry name" value="SMG9"/>
</dbReference>
<dbReference type="PANTHER" id="PTHR14270:SF0">
    <property type="entry name" value="NONSENSE-MEDIATED MRNA DECAY FACTOR SMG9"/>
    <property type="match status" value="1"/>
</dbReference>
<evidence type="ECO:0000313" key="1">
    <source>
        <dbReference type="EMBL" id="OPJ78809.1"/>
    </source>
</evidence>